<evidence type="ECO:0000313" key="5">
    <source>
        <dbReference type="Proteomes" id="UP000028868"/>
    </source>
</evidence>
<evidence type="ECO:0000256" key="1">
    <source>
        <dbReference type="ARBA" id="ARBA00022737"/>
    </source>
</evidence>
<comment type="caution">
    <text evidence="4">The sequence shown here is derived from an EMBL/GenBank/DDBJ whole genome shotgun (WGS) entry which is preliminary data.</text>
</comment>
<gene>
    <name evidence="4" type="ORF">BN983_00880</name>
</gene>
<dbReference type="SUPFAM" id="SSF48452">
    <property type="entry name" value="TPR-like"/>
    <property type="match status" value="2"/>
</dbReference>
<organism evidence="4 5">
    <name type="scientific">Halobacillus karajensis</name>
    <dbReference type="NCBI Taxonomy" id="195088"/>
    <lineage>
        <taxon>Bacteria</taxon>
        <taxon>Bacillati</taxon>
        <taxon>Bacillota</taxon>
        <taxon>Bacilli</taxon>
        <taxon>Bacillales</taxon>
        <taxon>Bacillaceae</taxon>
        <taxon>Halobacillus</taxon>
    </lineage>
</organism>
<dbReference type="SMART" id="SM00028">
    <property type="entry name" value="TPR"/>
    <property type="match status" value="3"/>
</dbReference>
<feature type="repeat" description="TPR" evidence="3">
    <location>
        <begin position="23"/>
        <end position="56"/>
    </location>
</feature>
<keyword evidence="2 3" id="KW-0802">TPR repeat</keyword>
<dbReference type="EMBL" id="CCDI010000001">
    <property type="protein sequence ID" value="CDQ22665.1"/>
    <property type="molecule type" value="Genomic_DNA"/>
</dbReference>
<evidence type="ECO:0000256" key="3">
    <source>
        <dbReference type="PROSITE-ProRule" id="PRU00339"/>
    </source>
</evidence>
<dbReference type="OrthoDB" id="600613at2"/>
<dbReference type="PANTHER" id="PTHR45586:SF1">
    <property type="entry name" value="LIPOPOLYSACCHARIDE ASSEMBLY PROTEIN B"/>
    <property type="match status" value="1"/>
</dbReference>
<dbReference type="Proteomes" id="UP000028868">
    <property type="component" value="Unassembled WGS sequence"/>
</dbReference>
<dbReference type="InterPro" id="IPR051012">
    <property type="entry name" value="CellSynth/LPSAsmb/PSIAsmb"/>
</dbReference>
<dbReference type="AlphaFoldDB" id="A0A059NWD8"/>
<dbReference type="PANTHER" id="PTHR45586">
    <property type="entry name" value="TPR REPEAT-CONTAINING PROTEIN PA4667"/>
    <property type="match status" value="1"/>
</dbReference>
<dbReference type="PROSITE" id="PS50005">
    <property type="entry name" value="TPR"/>
    <property type="match status" value="1"/>
</dbReference>
<reference evidence="5" key="1">
    <citation type="submission" date="2014-03" db="EMBL/GenBank/DDBJ databases">
        <authorList>
            <person name="Urmite Genomes U."/>
        </authorList>
    </citation>
    <scope>NUCLEOTIDE SEQUENCE [LARGE SCALE GENOMIC DNA]</scope>
    <source>
        <strain evidence="5">HD-03</strain>
    </source>
</reference>
<proteinExistence type="predicted"/>
<keyword evidence="5" id="KW-1185">Reference proteome</keyword>
<sequence length="338" mass="39281">MTTTVKGTTAQQDTNVIPFVPTGSFYFSHGIQAFQKRRFSAAVKWLKKAIEASPDEPLYPCQLSVVYTEVGSYHAANQVLTEVLAEHGKEYVDCYYLMANNYAHLGLLSDAKKYVDTYLEQPGDGEFEEAAKQLKEMLDSLEEEDEDDDWAFEDEDELLIYQETAFYHLEHEEWEYALSVLSEMMQLFPEFNIAKHKYAYALFMNGDQKEAIQFEQENLEKDSSNIHCHVNLATFYLKMGMANEATFHIERLLNVFPMHEQQKLAVAETLARAGYYKEAVERFRSLQDKQVVRRRVYYKWYSVSVYHTGNPSKALQLWEKGCKQFPKMSEEGGPWDVE</sequence>
<keyword evidence="1" id="KW-0677">Repeat</keyword>
<evidence type="ECO:0000256" key="2">
    <source>
        <dbReference type="ARBA" id="ARBA00022803"/>
    </source>
</evidence>
<dbReference type="RefSeq" id="WP_035506059.1">
    <property type="nucleotide sequence ID" value="NZ_CCDH010000001.1"/>
</dbReference>
<protein>
    <submittedName>
        <fullName evidence="4">Tetratricopeptide repeat protein</fullName>
    </submittedName>
</protein>
<evidence type="ECO:0000313" key="4">
    <source>
        <dbReference type="EMBL" id="CDQ22665.1"/>
    </source>
</evidence>
<dbReference type="Gene3D" id="1.25.40.10">
    <property type="entry name" value="Tetratricopeptide repeat domain"/>
    <property type="match status" value="2"/>
</dbReference>
<dbReference type="InterPro" id="IPR011990">
    <property type="entry name" value="TPR-like_helical_dom_sf"/>
</dbReference>
<name>A0A059NWD8_9BACI</name>
<reference evidence="4 5" key="2">
    <citation type="submission" date="2014-05" db="EMBL/GenBank/DDBJ databases">
        <title>Draft genome sequence of Halobacillus karajensis HK-03.</title>
        <authorList>
            <person name="Khelaifia S."/>
            <person name="Croce O."/>
            <person name="Lagier J.C."/>
            <person name="Raoult D."/>
        </authorList>
    </citation>
    <scope>NUCLEOTIDE SEQUENCE [LARGE SCALE GENOMIC DNA]</scope>
    <source>
        <strain evidence="4 5">HD-03</strain>
    </source>
</reference>
<dbReference type="InterPro" id="IPR019734">
    <property type="entry name" value="TPR_rpt"/>
</dbReference>
<accession>A0A059NWD8</accession>